<keyword evidence="5" id="KW-0479">Metal-binding</keyword>
<dbReference type="GO" id="GO:0000932">
    <property type="term" value="C:P-body"/>
    <property type="evidence" value="ECO:0007669"/>
    <property type="project" value="TreeGrafter"/>
</dbReference>
<dbReference type="FunFam" id="3.90.79.10:FF:000003">
    <property type="entry name" value="M7GpppN-mRNA hydrolase isoform 2"/>
    <property type="match status" value="1"/>
</dbReference>
<evidence type="ECO:0000256" key="8">
    <source>
        <dbReference type="ARBA" id="ARBA00023211"/>
    </source>
</evidence>
<feature type="compositionally biased region" description="Basic and acidic residues" evidence="9">
    <location>
        <begin position="846"/>
        <end position="862"/>
    </location>
</feature>
<keyword evidence="6" id="KW-0378">Hydrolase</keyword>
<feature type="region of interest" description="Disordered" evidence="9">
    <location>
        <begin position="596"/>
        <end position="676"/>
    </location>
</feature>
<dbReference type="AlphaFoldDB" id="A0AAJ0MFZ2"/>
<accession>A0AAJ0MFZ2</accession>
<comment type="subcellular location">
    <subcellularLocation>
        <location evidence="2">Cytoplasm</location>
    </subcellularLocation>
</comment>
<feature type="compositionally biased region" description="Polar residues" evidence="9">
    <location>
        <begin position="599"/>
        <end position="627"/>
    </location>
</feature>
<dbReference type="GO" id="GO:0003723">
    <property type="term" value="F:RNA binding"/>
    <property type="evidence" value="ECO:0007669"/>
    <property type="project" value="UniProtKB-KW"/>
</dbReference>
<evidence type="ECO:0000313" key="12">
    <source>
        <dbReference type="Proteomes" id="UP001275084"/>
    </source>
</evidence>
<reference evidence="11" key="2">
    <citation type="submission" date="2023-06" db="EMBL/GenBank/DDBJ databases">
        <authorList>
            <consortium name="Lawrence Berkeley National Laboratory"/>
            <person name="Haridas S."/>
            <person name="Hensen N."/>
            <person name="Bonometti L."/>
            <person name="Westerberg I."/>
            <person name="Brannstrom I.O."/>
            <person name="Guillou S."/>
            <person name="Cros-Aarteil S."/>
            <person name="Calhoun S."/>
            <person name="Kuo A."/>
            <person name="Mondo S."/>
            <person name="Pangilinan J."/>
            <person name="Riley R."/>
            <person name="Labutti K."/>
            <person name="Andreopoulos B."/>
            <person name="Lipzen A."/>
            <person name="Chen C."/>
            <person name="Yanf M."/>
            <person name="Daum C."/>
            <person name="Ng V."/>
            <person name="Clum A."/>
            <person name="Steindorff A."/>
            <person name="Ohm R."/>
            <person name="Martin F."/>
            <person name="Silar P."/>
            <person name="Natvig D."/>
            <person name="Lalanne C."/>
            <person name="Gautier V."/>
            <person name="Ament-Velasquez S.L."/>
            <person name="Kruys A."/>
            <person name="Hutchinson M.I."/>
            <person name="Powell A.J."/>
            <person name="Barry K."/>
            <person name="Miller A.N."/>
            <person name="Grigoriev I.V."/>
            <person name="Debuchy R."/>
            <person name="Gladieux P."/>
            <person name="Thoren M.H."/>
            <person name="Johannesson H."/>
        </authorList>
    </citation>
    <scope>NUCLEOTIDE SEQUENCE</scope>
    <source>
        <strain evidence="11">CBS 955.72</strain>
    </source>
</reference>
<dbReference type="InterPro" id="IPR036189">
    <property type="entry name" value="DCP2_BoxA_sf"/>
</dbReference>
<dbReference type="PANTHER" id="PTHR23114">
    <property type="entry name" value="M7GPPPN-MRNA HYDROLASE"/>
    <property type="match status" value="1"/>
</dbReference>
<dbReference type="PROSITE" id="PS51462">
    <property type="entry name" value="NUDIX"/>
    <property type="match status" value="1"/>
</dbReference>
<organism evidence="11 12">
    <name type="scientific">Lasiosphaeria hispida</name>
    <dbReference type="NCBI Taxonomy" id="260671"/>
    <lineage>
        <taxon>Eukaryota</taxon>
        <taxon>Fungi</taxon>
        <taxon>Dikarya</taxon>
        <taxon>Ascomycota</taxon>
        <taxon>Pezizomycotina</taxon>
        <taxon>Sordariomycetes</taxon>
        <taxon>Sordariomycetidae</taxon>
        <taxon>Sordariales</taxon>
        <taxon>Lasiosphaeriaceae</taxon>
        <taxon>Lasiosphaeria</taxon>
    </lineage>
</organism>
<evidence type="ECO:0000256" key="6">
    <source>
        <dbReference type="ARBA" id="ARBA00022801"/>
    </source>
</evidence>
<dbReference type="PROSITE" id="PS00893">
    <property type="entry name" value="NUDIX_BOX"/>
    <property type="match status" value="1"/>
</dbReference>
<evidence type="ECO:0000256" key="7">
    <source>
        <dbReference type="ARBA" id="ARBA00022884"/>
    </source>
</evidence>
<keyword evidence="7" id="KW-0694">RNA-binding</keyword>
<dbReference type="Pfam" id="PF00293">
    <property type="entry name" value="NUDIX"/>
    <property type="match status" value="1"/>
</dbReference>
<sequence length="913" mass="100724">MAETKMQLEDWLDDLCVRFIINLPKEDLSSVARICFQVEEAQWFYEDFIRPLDPTLPSMSLRSFCLRIFQHCPLLASFSVENHMRAFEEFLQYKTRVPVRGAILLNEEMDSTVLVKGWKKGANWSFPRGKINKDEDDLDCAVREVYEETGFDIKEAGLVPKDNEVKYIEIAMREQQIRLYVFRDIPMDTPFHPKTRKEISKIAWYKLSELPAFRKKGTGQDDAAAASNANKFYMVAPFLVPLKKWVIQQKKRDATTRATSYSSHLPVQMPLEEPLTEDDIGMHNEPVPRASDSPPAIETIEGATLELQRLLKVQPPTQGLQMSPSNAPTNHDKGEALMALLRQKSADPPVQEAHSAHHQIPHTPLDHTYVNAPEPPTPHHHHTTQRMPVPSYQPPPNFPISHGTNQAAQNVQNVQNTSSGYFNYARPHVNLTPQSYAYGRNAYVNPAQQARREPVLLHPQPLPPQVQQSILVRGILPTPQLPDTTNQSFAQPPPPSLGSFASQKSDPFQTQQQGAKMPAPLTGHKMSLLNAFKNENRQSGENKAPGSSAQNSAVPSPSHQGPAQPQAHYGSAQSPWINSASTQASNLATQYLPHYATGHSVQPSPDTRSQGVPSPATQASGTRSGQPSEAHRSALLDMFKKTGPMSPNSSDSAVKTGQTRSGMRYTPKEESGSPVYRNTSAAEAIARASEIGSSPVRMNPEANLPYRAVQILSRQKHPEAGKDHDMAATQLHNYAAASVNSSQHDMRSSGYRNQPSPRERGFAHQGGENQGKGSPRFNLAAQGAGRPYGHSPQHSLSSTQNMSSFQPQPQPTNLLQQRQNPNPEQRQKLLSLFGKSQQNSPTGFGSDDKGKFKEVSIHDQVRPRSRVASLASAGGDNIQGSAPTSRRGSGTPISPADRNFLLSYLESVSSGGR</sequence>
<dbReference type="InterPro" id="IPR020084">
    <property type="entry name" value="NUDIX_hydrolase_CS"/>
</dbReference>
<dbReference type="CDD" id="cd03672">
    <property type="entry name" value="NUDIX_Dcp2p_Nudt20"/>
    <property type="match status" value="1"/>
</dbReference>
<keyword evidence="8" id="KW-0464">Manganese</keyword>
<feature type="compositionally biased region" description="Polar residues" evidence="9">
    <location>
        <begin position="878"/>
        <end position="892"/>
    </location>
</feature>
<feature type="compositionally biased region" description="Polar residues" evidence="9">
    <location>
        <begin position="541"/>
        <end position="563"/>
    </location>
</feature>
<keyword evidence="4" id="KW-0963">Cytoplasm</keyword>
<dbReference type="GO" id="GO:0000184">
    <property type="term" value="P:nuclear-transcribed mRNA catabolic process, nonsense-mediated decay"/>
    <property type="evidence" value="ECO:0007669"/>
    <property type="project" value="InterPro"/>
</dbReference>
<protein>
    <recommendedName>
        <fullName evidence="10">Nudix hydrolase domain-containing protein</fullName>
    </recommendedName>
</protein>
<dbReference type="SUPFAM" id="SSF140586">
    <property type="entry name" value="Dcp2 domain-like"/>
    <property type="match status" value="1"/>
</dbReference>
<feature type="compositionally biased region" description="Low complexity" evidence="9">
    <location>
        <begin position="811"/>
        <end position="824"/>
    </location>
</feature>
<comment type="caution">
    <text evidence="11">The sequence shown here is derived from an EMBL/GenBank/DDBJ whole genome shotgun (WGS) entry which is preliminary data.</text>
</comment>
<dbReference type="InterPro" id="IPR007722">
    <property type="entry name" value="DCP2_BoxA"/>
</dbReference>
<comment type="similarity">
    <text evidence="3">Belongs to the Nudix hydrolase family. DCP2 subfamily.</text>
</comment>
<evidence type="ECO:0000259" key="10">
    <source>
        <dbReference type="PROSITE" id="PS51462"/>
    </source>
</evidence>
<evidence type="ECO:0000256" key="9">
    <source>
        <dbReference type="SAM" id="MobiDB-lite"/>
    </source>
</evidence>
<feature type="compositionally biased region" description="Basic and acidic residues" evidence="9">
    <location>
        <begin position="629"/>
        <end position="640"/>
    </location>
</feature>
<dbReference type="SUPFAM" id="SSF55811">
    <property type="entry name" value="Nudix"/>
    <property type="match status" value="1"/>
</dbReference>
<dbReference type="GO" id="GO:0000290">
    <property type="term" value="P:deadenylation-dependent decapping of nuclear-transcribed mRNA"/>
    <property type="evidence" value="ECO:0007669"/>
    <property type="project" value="InterPro"/>
</dbReference>
<dbReference type="Pfam" id="PF05026">
    <property type="entry name" value="DCP2"/>
    <property type="match status" value="1"/>
</dbReference>
<dbReference type="GO" id="GO:0140933">
    <property type="term" value="F:5'-(N(7)-methylguanosine 5'-triphospho)-[mRNA] hydrolase activity"/>
    <property type="evidence" value="ECO:0007669"/>
    <property type="project" value="InterPro"/>
</dbReference>
<dbReference type="SMART" id="SM01125">
    <property type="entry name" value="DCP2"/>
    <property type="match status" value="1"/>
</dbReference>
<feature type="region of interest" description="Disordered" evidence="9">
    <location>
        <begin position="477"/>
        <end position="521"/>
    </location>
</feature>
<dbReference type="EMBL" id="JAUIQD010000003">
    <property type="protein sequence ID" value="KAK3357207.1"/>
    <property type="molecule type" value="Genomic_DNA"/>
</dbReference>
<feature type="compositionally biased region" description="Polar residues" evidence="9">
    <location>
        <begin position="834"/>
        <end position="843"/>
    </location>
</feature>
<dbReference type="FunFam" id="1.10.10.1050:FF:000003">
    <property type="entry name" value="Decapping enzyme Dcp2, putative"/>
    <property type="match status" value="1"/>
</dbReference>
<reference evidence="11" key="1">
    <citation type="journal article" date="2023" name="Mol. Phylogenet. Evol.">
        <title>Genome-scale phylogeny and comparative genomics of the fungal order Sordariales.</title>
        <authorList>
            <person name="Hensen N."/>
            <person name="Bonometti L."/>
            <person name="Westerberg I."/>
            <person name="Brannstrom I.O."/>
            <person name="Guillou S."/>
            <person name="Cros-Aarteil S."/>
            <person name="Calhoun S."/>
            <person name="Haridas S."/>
            <person name="Kuo A."/>
            <person name="Mondo S."/>
            <person name="Pangilinan J."/>
            <person name="Riley R."/>
            <person name="LaButti K."/>
            <person name="Andreopoulos B."/>
            <person name="Lipzen A."/>
            <person name="Chen C."/>
            <person name="Yan M."/>
            <person name="Daum C."/>
            <person name="Ng V."/>
            <person name="Clum A."/>
            <person name="Steindorff A."/>
            <person name="Ohm R.A."/>
            <person name="Martin F."/>
            <person name="Silar P."/>
            <person name="Natvig D.O."/>
            <person name="Lalanne C."/>
            <person name="Gautier V."/>
            <person name="Ament-Velasquez S.L."/>
            <person name="Kruys A."/>
            <person name="Hutchinson M.I."/>
            <person name="Powell A.J."/>
            <person name="Barry K."/>
            <person name="Miller A.N."/>
            <person name="Grigoriev I.V."/>
            <person name="Debuchy R."/>
            <person name="Gladieux P."/>
            <person name="Hiltunen Thoren M."/>
            <person name="Johannesson H."/>
        </authorList>
    </citation>
    <scope>NUCLEOTIDE SEQUENCE</scope>
    <source>
        <strain evidence="11">CBS 955.72</strain>
    </source>
</reference>
<dbReference type="Gene3D" id="3.90.79.10">
    <property type="entry name" value="Nucleoside Triphosphate Pyrophosphohydrolase"/>
    <property type="match status" value="1"/>
</dbReference>
<proteinExistence type="inferred from homology"/>
<dbReference type="Proteomes" id="UP001275084">
    <property type="component" value="Unassembled WGS sequence"/>
</dbReference>
<feature type="compositionally biased region" description="Polar residues" evidence="9">
    <location>
        <begin position="792"/>
        <end position="805"/>
    </location>
</feature>
<dbReference type="Gene3D" id="1.10.10.1050">
    <property type="entry name" value="Dcp2, box A domain"/>
    <property type="match status" value="1"/>
</dbReference>
<feature type="region of interest" description="Disordered" evidence="9">
    <location>
        <begin position="738"/>
        <end position="898"/>
    </location>
</feature>
<feature type="compositionally biased region" description="Polar residues" evidence="9">
    <location>
        <begin position="499"/>
        <end position="514"/>
    </location>
</feature>
<evidence type="ECO:0000256" key="5">
    <source>
        <dbReference type="ARBA" id="ARBA00022723"/>
    </source>
</evidence>
<feature type="compositionally biased region" description="Polar residues" evidence="9">
    <location>
        <begin position="481"/>
        <end position="490"/>
    </location>
</feature>
<dbReference type="GO" id="GO:0030145">
    <property type="term" value="F:manganese ion binding"/>
    <property type="evidence" value="ECO:0007669"/>
    <property type="project" value="InterPro"/>
</dbReference>
<feature type="domain" description="Nudix hydrolase" evidence="10">
    <location>
        <begin position="95"/>
        <end position="227"/>
    </location>
</feature>
<keyword evidence="12" id="KW-1185">Reference proteome</keyword>
<evidence type="ECO:0000256" key="3">
    <source>
        <dbReference type="ARBA" id="ARBA00005279"/>
    </source>
</evidence>
<gene>
    <name evidence="11" type="ORF">B0T25DRAFT_150560</name>
</gene>
<feature type="region of interest" description="Disordered" evidence="9">
    <location>
        <begin position="537"/>
        <end position="573"/>
    </location>
</feature>
<comment type="cofactor">
    <cofactor evidence="1">
        <name>Mn(2+)</name>
        <dbReference type="ChEBI" id="CHEBI:29035"/>
    </cofactor>
</comment>
<evidence type="ECO:0000256" key="4">
    <source>
        <dbReference type="ARBA" id="ARBA00022490"/>
    </source>
</evidence>
<evidence type="ECO:0000256" key="1">
    <source>
        <dbReference type="ARBA" id="ARBA00001936"/>
    </source>
</evidence>
<evidence type="ECO:0000313" key="11">
    <source>
        <dbReference type="EMBL" id="KAK3357207.1"/>
    </source>
</evidence>
<evidence type="ECO:0000256" key="2">
    <source>
        <dbReference type="ARBA" id="ARBA00004496"/>
    </source>
</evidence>
<feature type="compositionally biased region" description="Polar residues" evidence="9">
    <location>
        <begin position="645"/>
        <end position="661"/>
    </location>
</feature>
<dbReference type="InterPro" id="IPR000086">
    <property type="entry name" value="NUDIX_hydrolase_dom"/>
</dbReference>
<dbReference type="InterPro" id="IPR015797">
    <property type="entry name" value="NUDIX_hydrolase-like_dom_sf"/>
</dbReference>
<dbReference type="PANTHER" id="PTHR23114:SF17">
    <property type="entry name" value="M7GPPPN-MRNA HYDROLASE"/>
    <property type="match status" value="1"/>
</dbReference>
<dbReference type="InterPro" id="IPR044099">
    <property type="entry name" value="Dcp2_NUDIX"/>
</dbReference>
<feature type="region of interest" description="Disordered" evidence="9">
    <location>
        <begin position="363"/>
        <end position="388"/>
    </location>
</feature>
<name>A0AAJ0MFZ2_9PEZI</name>